<proteinExistence type="predicted"/>
<sequence>MIYINILLLFWATILPATTAWFGSDIESELAALLYATNVLFYNLAFLILIYEVQRSNDYLQRKLKYGLISVLFNVLTVLIVFIWPPFILISLLLDVTLWAIQPVI</sequence>
<keyword evidence="1" id="KW-0472">Membrane</keyword>
<reference evidence="2 3" key="1">
    <citation type="journal article" date="2015" name="Genome Announc.">
        <title>Expanding the biotechnology potential of lactobacilli through comparative genomics of 213 strains and associated genera.</title>
        <authorList>
            <person name="Sun Z."/>
            <person name="Harris H.M."/>
            <person name="McCann A."/>
            <person name="Guo C."/>
            <person name="Argimon S."/>
            <person name="Zhang W."/>
            <person name="Yang X."/>
            <person name="Jeffery I.B."/>
            <person name="Cooney J.C."/>
            <person name="Kagawa T.F."/>
            <person name="Liu W."/>
            <person name="Song Y."/>
            <person name="Salvetti E."/>
            <person name="Wrobel A."/>
            <person name="Rasinkangas P."/>
            <person name="Parkhill J."/>
            <person name="Rea M.C."/>
            <person name="O'Sullivan O."/>
            <person name="Ritari J."/>
            <person name="Douillard F.P."/>
            <person name="Paul Ross R."/>
            <person name="Yang R."/>
            <person name="Briner A.E."/>
            <person name="Felis G.E."/>
            <person name="de Vos W.M."/>
            <person name="Barrangou R."/>
            <person name="Klaenhammer T.R."/>
            <person name="Caufield P.W."/>
            <person name="Cui Y."/>
            <person name="Zhang H."/>
            <person name="O'Toole P.W."/>
        </authorList>
    </citation>
    <scope>NUCLEOTIDE SEQUENCE [LARGE SCALE GENOMIC DNA]</scope>
    <source>
        <strain evidence="2 3">DSM 18001</strain>
    </source>
</reference>
<accession>A0A0R2KVY8</accession>
<evidence type="ECO:0008006" key="4">
    <source>
        <dbReference type="Google" id="ProtNLM"/>
    </source>
</evidence>
<organism evidence="2 3">
    <name type="scientific">Pediococcus stilesii</name>
    <dbReference type="NCBI Taxonomy" id="331679"/>
    <lineage>
        <taxon>Bacteria</taxon>
        <taxon>Bacillati</taxon>
        <taxon>Bacillota</taxon>
        <taxon>Bacilli</taxon>
        <taxon>Lactobacillales</taxon>
        <taxon>Lactobacillaceae</taxon>
        <taxon>Pediococcus</taxon>
    </lineage>
</organism>
<evidence type="ECO:0000256" key="1">
    <source>
        <dbReference type="SAM" id="Phobius"/>
    </source>
</evidence>
<protein>
    <recommendedName>
        <fullName evidence="4">Integral membrane protein</fullName>
    </recommendedName>
</protein>
<dbReference type="EMBL" id="JQBX01000011">
    <property type="protein sequence ID" value="KRN93691.1"/>
    <property type="molecule type" value="Genomic_DNA"/>
</dbReference>
<keyword evidence="1" id="KW-1133">Transmembrane helix</keyword>
<comment type="caution">
    <text evidence="2">The sequence shown here is derived from an EMBL/GenBank/DDBJ whole genome shotgun (WGS) entry which is preliminary data.</text>
</comment>
<name>A0A0R2KVY8_9LACO</name>
<dbReference type="STRING" id="331679.IV81_GL000267"/>
<gene>
    <name evidence="2" type="ORF">IV81_GL000267</name>
</gene>
<dbReference type="Proteomes" id="UP000051859">
    <property type="component" value="Unassembled WGS sequence"/>
</dbReference>
<keyword evidence="3" id="KW-1185">Reference proteome</keyword>
<evidence type="ECO:0000313" key="2">
    <source>
        <dbReference type="EMBL" id="KRN93691.1"/>
    </source>
</evidence>
<feature type="transmembrane region" description="Helical" evidence="1">
    <location>
        <begin position="71"/>
        <end position="94"/>
    </location>
</feature>
<evidence type="ECO:0000313" key="3">
    <source>
        <dbReference type="Proteomes" id="UP000051859"/>
    </source>
</evidence>
<keyword evidence="1" id="KW-0812">Transmembrane</keyword>
<dbReference type="RefSeq" id="WP_236696837.1">
    <property type="nucleotide sequence ID" value="NZ_JQBX01000011.1"/>
</dbReference>
<feature type="transmembrane region" description="Helical" evidence="1">
    <location>
        <begin position="32"/>
        <end position="51"/>
    </location>
</feature>
<dbReference type="AlphaFoldDB" id="A0A0R2KVY8"/>
<dbReference type="PATRIC" id="fig|331679.3.peg.273"/>